<evidence type="ECO:0000259" key="2">
    <source>
        <dbReference type="Pfam" id="PF03724"/>
    </source>
</evidence>
<dbReference type="STRING" id="320778.ABT57_01810"/>
<accession>A0A0J1HIQ7</accession>
<organism evidence="3 4">
    <name type="scientific">Photobacterium ganghwense</name>
    <dbReference type="NCBI Taxonomy" id="320778"/>
    <lineage>
        <taxon>Bacteria</taxon>
        <taxon>Pseudomonadati</taxon>
        <taxon>Pseudomonadota</taxon>
        <taxon>Gammaproteobacteria</taxon>
        <taxon>Vibrionales</taxon>
        <taxon>Vibrionaceae</taxon>
        <taxon>Photobacterium</taxon>
    </lineage>
</organism>
<proteinExistence type="predicted"/>
<feature type="signal peptide" evidence="1">
    <location>
        <begin position="1"/>
        <end position="23"/>
    </location>
</feature>
<feature type="chain" id="PRO_5005252511" description="DUF306 domain-containing protein" evidence="1">
    <location>
        <begin position="24"/>
        <end position="133"/>
    </location>
</feature>
<dbReference type="Pfam" id="PF03724">
    <property type="entry name" value="META"/>
    <property type="match status" value="1"/>
</dbReference>
<keyword evidence="1" id="KW-0732">Signal</keyword>
<dbReference type="EMBL" id="LDOU01000002">
    <property type="protein sequence ID" value="KLV11504.1"/>
    <property type="molecule type" value="Genomic_DNA"/>
</dbReference>
<feature type="domain" description="DUF306" evidence="2">
    <location>
        <begin position="30"/>
        <end position="124"/>
    </location>
</feature>
<reference evidence="3 4" key="1">
    <citation type="submission" date="2015-05" db="EMBL/GenBank/DDBJ databases">
        <title>Photobacterium galathea sp. nov.</title>
        <authorList>
            <person name="Machado H."/>
            <person name="Gram L."/>
        </authorList>
    </citation>
    <scope>NUCLEOTIDE SEQUENCE [LARGE SCALE GENOMIC DNA]</scope>
    <source>
        <strain evidence="3 4">DSM 22954</strain>
    </source>
</reference>
<name>A0A0J1HIQ7_9GAMM</name>
<dbReference type="InterPro" id="IPR005184">
    <property type="entry name" value="DUF306_Meta_HslJ"/>
</dbReference>
<comment type="caution">
    <text evidence="3">The sequence shown here is derived from an EMBL/GenBank/DDBJ whole genome shotgun (WGS) entry which is preliminary data.</text>
</comment>
<gene>
    <name evidence="3" type="ORF">ABT57_01810</name>
</gene>
<dbReference type="AlphaFoldDB" id="A0A0J1HIQ7"/>
<evidence type="ECO:0000313" key="3">
    <source>
        <dbReference type="EMBL" id="KLV11504.1"/>
    </source>
</evidence>
<evidence type="ECO:0000313" key="4">
    <source>
        <dbReference type="Proteomes" id="UP000035909"/>
    </source>
</evidence>
<dbReference type="RefSeq" id="WP_047883463.1">
    <property type="nucleotide sequence ID" value="NZ_CP071325.1"/>
</dbReference>
<evidence type="ECO:0000256" key="1">
    <source>
        <dbReference type="SAM" id="SignalP"/>
    </source>
</evidence>
<dbReference type="PROSITE" id="PS51257">
    <property type="entry name" value="PROKAR_LIPOPROTEIN"/>
    <property type="match status" value="1"/>
</dbReference>
<keyword evidence="4" id="KW-1185">Reference proteome</keyword>
<dbReference type="Gene3D" id="2.40.128.270">
    <property type="match status" value="1"/>
</dbReference>
<protein>
    <recommendedName>
        <fullName evidence="2">DUF306 domain-containing protein</fullName>
    </recommendedName>
</protein>
<dbReference type="InterPro" id="IPR038670">
    <property type="entry name" value="HslJ-like_sf"/>
</dbReference>
<dbReference type="PATRIC" id="fig|320778.3.peg.385"/>
<dbReference type="Proteomes" id="UP000035909">
    <property type="component" value="Unassembled WGS sequence"/>
</dbReference>
<sequence length="133" mass="14625">MKSGFLILLLLVLTGCFTNQQIADQPAPYQGDWTLMDAVHIPGITMRDASIHIATDMSISGFTGCHLFTGNLNKPEALTVPMQHDLMCLPEIEQQEASILSVLSQPTRIKVVDDTLIIKASDQQLIFEKADIS</sequence>